<feature type="transmembrane region" description="Helical" evidence="2">
    <location>
        <begin position="651"/>
        <end position="671"/>
    </location>
</feature>
<proteinExistence type="predicted"/>
<accession>A0ABV8TWZ0</accession>
<comment type="caution">
    <text evidence="4">The sequence shown here is derived from an EMBL/GenBank/DDBJ whole genome shotgun (WGS) entry which is preliminary data.</text>
</comment>
<protein>
    <submittedName>
        <fullName evidence="4">Glycosyltransferase family 2 protein</fullName>
    </submittedName>
</protein>
<evidence type="ECO:0000313" key="4">
    <source>
        <dbReference type="EMBL" id="MFC4335324.1"/>
    </source>
</evidence>
<keyword evidence="5" id="KW-1185">Reference proteome</keyword>
<feature type="region of interest" description="Disordered" evidence="1">
    <location>
        <begin position="573"/>
        <end position="618"/>
    </location>
</feature>
<gene>
    <name evidence="4" type="ORF">ACFPET_08955</name>
</gene>
<keyword evidence="2" id="KW-1133">Transmembrane helix</keyword>
<evidence type="ECO:0000256" key="1">
    <source>
        <dbReference type="SAM" id="MobiDB-lite"/>
    </source>
</evidence>
<dbReference type="CDD" id="cd00761">
    <property type="entry name" value="Glyco_tranf_GTA_type"/>
    <property type="match status" value="1"/>
</dbReference>
<dbReference type="Pfam" id="PF00535">
    <property type="entry name" value="Glycos_transf_2"/>
    <property type="match status" value="1"/>
</dbReference>
<feature type="compositionally biased region" description="Basic and acidic residues" evidence="1">
    <location>
        <begin position="578"/>
        <end position="594"/>
    </location>
</feature>
<evidence type="ECO:0000313" key="5">
    <source>
        <dbReference type="Proteomes" id="UP001595823"/>
    </source>
</evidence>
<dbReference type="Gene3D" id="3.90.550.10">
    <property type="entry name" value="Spore Coat Polysaccharide Biosynthesis Protein SpsA, Chain A"/>
    <property type="match status" value="1"/>
</dbReference>
<feature type="compositionally biased region" description="Polar residues" evidence="1">
    <location>
        <begin position="603"/>
        <end position="616"/>
    </location>
</feature>
<dbReference type="PANTHER" id="PTHR43685:SF2">
    <property type="entry name" value="GLYCOSYLTRANSFERASE 2-LIKE DOMAIN-CONTAINING PROTEIN"/>
    <property type="match status" value="1"/>
</dbReference>
<name>A0ABV8TWZ0_9ACTN</name>
<dbReference type="RefSeq" id="WP_380619985.1">
    <property type="nucleotide sequence ID" value="NZ_JBHSDK010000013.1"/>
</dbReference>
<dbReference type="InterPro" id="IPR001173">
    <property type="entry name" value="Glyco_trans_2-like"/>
</dbReference>
<dbReference type="SUPFAM" id="SSF53448">
    <property type="entry name" value="Nucleotide-diphospho-sugar transferases"/>
    <property type="match status" value="1"/>
</dbReference>
<keyword evidence="2" id="KW-0812">Transmembrane</keyword>
<dbReference type="EMBL" id="JBHSDK010000013">
    <property type="protein sequence ID" value="MFC4335324.1"/>
    <property type="molecule type" value="Genomic_DNA"/>
</dbReference>
<keyword evidence="2" id="KW-0472">Membrane</keyword>
<feature type="transmembrane region" description="Helical" evidence="2">
    <location>
        <begin position="625"/>
        <end position="645"/>
    </location>
</feature>
<dbReference type="Proteomes" id="UP001595823">
    <property type="component" value="Unassembled WGS sequence"/>
</dbReference>
<organism evidence="4 5">
    <name type="scientific">Salininema proteolyticum</name>
    <dbReference type="NCBI Taxonomy" id="1607685"/>
    <lineage>
        <taxon>Bacteria</taxon>
        <taxon>Bacillati</taxon>
        <taxon>Actinomycetota</taxon>
        <taxon>Actinomycetes</taxon>
        <taxon>Glycomycetales</taxon>
        <taxon>Glycomycetaceae</taxon>
        <taxon>Salininema</taxon>
    </lineage>
</organism>
<dbReference type="InterPro" id="IPR050834">
    <property type="entry name" value="Glycosyltransf_2"/>
</dbReference>
<sequence length="699" mass="76509">MTAVDFPSASDRTPLIGDAPRLTTEISRIWSEFGREAVYKTGIRTRSHQLTDCLEDLAAEFDEGGTRHGIPRQSGGGGRASAEVRLVLGCLYARRGLFEEARSAFNRAASAVDIREWSVDEHFYYGTSALQTSGSLPDGLLDAMRQGDFRREALATDAVHPDFGGEPGPWLARFEEFCGWTGLELREGDDAPAIDRLTFAPAPERRHPSLISIIMTTYNPTEELHTAIDSIRRQTWTNWELIVVDDHSDPSCHELLRSIAADDPRVRLHLLPENGGTYRARNVGLSLAQGEFTTGFDSDDVASNRWLEEQVEPLLHDESLVMTSSSCYRVTEDLRATGTGRPVRGPRSTSVLFRTEEVRQRLGFFDTVRKGADTEIHERIRAAFGRGSTKFLKNSIHTLVRLQSGTLTSQEIYGGWKHAARTAYQSSHHQWRKRIRKGEASPFLPAHQTERAFYAPPHHFGEKFEGSEFDLLVVADLRTDTPELRRALDALREAEDGEAVGLVHMESLLRPTKDDGEFCPEAVDFLHSSGVPFVAATTAARTGRLLAAQPDLVDGRHDEFSIEYAEFALLESPPTRSAGRDGGESTEAEPRTKTDGTPAPSENPASKSNRNETGTTARRPGLRKMALLALCILGAGLIAAVGLAVAGYAAVAIGLFAFIAVQPLAVGVLLLGDRGHPLLLKATSKIKNALPSTGQGPAS</sequence>
<evidence type="ECO:0000259" key="3">
    <source>
        <dbReference type="Pfam" id="PF00535"/>
    </source>
</evidence>
<dbReference type="PANTHER" id="PTHR43685">
    <property type="entry name" value="GLYCOSYLTRANSFERASE"/>
    <property type="match status" value="1"/>
</dbReference>
<dbReference type="InterPro" id="IPR029044">
    <property type="entry name" value="Nucleotide-diphossugar_trans"/>
</dbReference>
<feature type="domain" description="Glycosyltransferase 2-like" evidence="3">
    <location>
        <begin position="212"/>
        <end position="334"/>
    </location>
</feature>
<evidence type="ECO:0000256" key="2">
    <source>
        <dbReference type="SAM" id="Phobius"/>
    </source>
</evidence>
<reference evidence="5" key="1">
    <citation type="journal article" date="2019" name="Int. J. Syst. Evol. Microbiol.">
        <title>The Global Catalogue of Microorganisms (GCM) 10K type strain sequencing project: providing services to taxonomists for standard genome sequencing and annotation.</title>
        <authorList>
            <consortium name="The Broad Institute Genomics Platform"/>
            <consortium name="The Broad Institute Genome Sequencing Center for Infectious Disease"/>
            <person name="Wu L."/>
            <person name="Ma J."/>
        </authorList>
    </citation>
    <scope>NUCLEOTIDE SEQUENCE [LARGE SCALE GENOMIC DNA]</scope>
    <source>
        <strain evidence="5">IBRC-M 10908</strain>
    </source>
</reference>